<comment type="caution">
    <text evidence="1">The sequence shown here is derived from an EMBL/GenBank/DDBJ whole genome shotgun (WGS) entry which is preliminary data.</text>
</comment>
<dbReference type="AlphaFoldDB" id="A0A8J5LER9"/>
<dbReference type="SUPFAM" id="SSF141562">
    <property type="entry name" value="At5g01610-like"/>
    <property type="match status" value="1"/>
</dbReference>
<protein>
    <submittedName>
        <fullName evidence="1">Uncharacterized protein</fullName>
    </submittedName>
</protein>
<proteinExistence type="predicted"/>
<dbReference type="InterPro" id="IPR036758">
    <property type="entry name" value="At5g01610-like"/>
</dbReference>
<dbReference type="Proteomes" id="UP000734854">
    <property type="component" value="Unassembled WGS sequence"/>
</dbReference>
<dbReference type="PANTHER" id="PTHR31676">
    <property type="entry name" value="T31J12.3 PROTEIN-RELATED"/>
    <property type="match status" value="1"/>
</dbReference>
<evidence type="ECO:0000313" key="1">
    <source>
        <dbReference type="EMBL" id="KAG6524923.1"/>
    </source>
</evidence>
<accession>A0A8J5LER9</accession>
<keyword evidence="2" id="KW-1185">Reference proteome</keyword>
<dbReference type="Gene3D" id="2.30.240.10">
    <property type="entry name" value="At5g01610-like"/>
    <property type="match status" value="1"/>
</dbReference>
<dbReference type="PANTHER" id="PTHR31676:SF71">
    <property type="entry name" value="EXPRESSED PROTEIN"/>
    <property type="match status" value="1"/>
</dbReference>
<dbReference type="Pfam" id="PF04398">
    <property type="entry name" value="DUF538"/>
    <property type="match status" value="1"/>
</dbReference>
<dbReference type="EMBL" id="JACMSC010000004">
    <property type="protein sequence ID" value="KAG6524923.1"/>
    <property type="molecule type" value="Genomic_DNA"/>
</dbReference>
<evidence type="ECO:0000313" key="2">
    <source>
        <dbReference type="Proteomes" id="UP000734854"/>
    </source>
</evidence>
<reference evidence="1 2" key="1">
    <citation type="submission" date="2020-08" db="EMBL/GenBank/DDBJ databases">
        <title>Plant Genome Project.</title>
        <authorList>
            <person name="Zhang R.-G."/>
        </authorList>
    </citation>
    <scope>NUCLEOTIDE SEQUENCE [LARGE SCALE GENOMIC DNA]</scope>
    <source>
        <tissue evidence="1">Rhizome</tissue>
    </source>
</reference>
<organism evidence="1 2">
    <name type="scientific">Zingiber officinale</name>
    <name type="common">Ginger</name>
    <name type="synonym">Amomum zingiber</name>
    <dbReference type="NCBI Taxonomy" id="94328"/>
    <lineage>
        <taxon>Eukaryota</taxon>
        <taxon>Viridiplantae</taxon>
        <taxon>Streptophyta</taxon>
        <taxon>Embryophyta</taxon>
        <taxon>Tracheophyta</taxon>
        <taxon>Spermatophyta</taxon>
        <taxon>Magnoliopsida</taxon>
        <taxon>Liliopsida</taxon>
        <taxon>Zingiberales</taxon>
        <taxon>Zingiberaceae</taxon>
        <taxon>Zingiber</taxon>
    </lineage>
</organism>
<name>A0A8J5LER9_ZINOF</name>
<sequence length="214" mass="23746">MVCWLSSSMPIKPHRVEIGSVHGGPEAKTMAIALRFLSVATFLFLLTSSAVASAGVHDLLKKFGLPKGLLPHSAKNYSLAQDGSFVVRFKHPCYVMFTDDLVYYEDTITGHISYGSLSGIKGIQVEKLFVWLPISSFIAVADADSKAIQVNMGFLTETIPWKKFKEIRDCRKKRLQMASNRRNADLLSDELFAAAEVRSGFSLPFALVNYLDHV</sequence>
<dbReference type="InterPro" id="IPR007493">
    <property type="entry name" value="DUF538"/>
</dbReference>
<gene>
    <name evidence="1" type="ORF">ZIOFF_014868</name>
</gene>